<dbReference type="InterPro" id="IPR001119">
    <property type="entry name" value="SLH_dom"/>
</dbReference>
<evidence type="ECO:0000256" key="3">
    <source>
        <dbReference type="SAM" id="SignalP"/>
    </source>
</evidence>
<dbReference type="InterPro" id="IPR052557">
    <property type="entry name" value="CAP/Cytokinesis_protein"/>
</dbReference>
<dbReference type="Pfam" id="PF01841">
    <property type="entry name" value="Transglut_core"/>
    <property type="match status" value="1"/>
</dbReference>
<dbReference type="Pfam" id="PF07523">
    <property type="entry name" value="Big_3"/>
    <property type="match status" value="1"/>
</dbReference>
<dbReference type="RefSeq" id="WP_163067291.1">
    <property type="nucleotide sequence ID" value="NZ_CP048649.1"/>
</dbReference>
<dbReference type="InterPro" id="IPR022038">
    <property type="entry name" value="Ig-like_bact"/>
</dbReference>
<evidence type="ECO:0000313" key="5">
    <source>
        <dbReference type="EMBL" id="QIB70051.1"/>
    </source>
</evidence>
<evidence type="ECO:0000259" key="4">
    <source>
        <dbReference type="PROSITE" id="PS51272"/>
    </source>
</evidence>
<feature type="region of interest" description="Disordered" evidence="2">
    <location>
        <begin position="47"/>
        <end position="103"/>
    </location>
</feature>
<keyword evidence="6" id="KW-1185">Reference proteome</keyword>
<feature type="signal peptide" evidence="3">
    <location>
        <begin position="1"/>
        <end position="30"/>
    </location>
</feature>
<dbReference type="Proteomes" id="UP000466848">
    <property type="component" value="Chromosome"/>
</dbReference>
<gene>
    <name evidence="5" type="ORF">Ami103574_12445</name>
</gene>
<name>A0A858BVG7_9FIRM</name>
<dbReference type="GO" id="GO:0005737">
    <property type="term" value="C:cytoplasm"/>
    <property type="evidence" value="ECO:0007669"/>
    <property type="project" value="TreeGrafter"/>
</dbReference>
<feature type="domain" description="SLH" evidence="4">
    <location>
        <begin position="3246"/>
        <end position="3303"/>
    </location>
</feature>
<sequence length="3303" mass="358265">MKNKQTQKKILAIILSGIMCLNLFPTLALADTAETVEPPVLVQEENSLKAKDSLESERFTPEERVPSEALEGETVPELSPELSEEEASKFPEDRNQEEDVDETSILTAQPEGVTVEEKLALAGQQAGTVWDGQTVTKPQVDENEIYQIANGENLAWFAKLVNGTLSDGTAQNKGAKAVLVNDIVLGSDTIQTNWTPVGNSSNQYTGTFDGAGYTICDLRIEATAIYQGLFGYVGSTGVVRNTTVEGNISAKANYAGGIAGYNAGTIENCCNKAAITSTQKYVGGITGSNYGATSYANLIGCYNEGVISAKSDTGGIAGQNRNANISSCYNLAKVESAGSNTGGVVGYGYTGSITSCYNVGAVTSTGTSNVGAVVGFLFKSATAILEKTYYLDGTYTVSIGNDSTNANATVKSADAMKTAGFVADLGGNFVADTMPNQNNGYPIIGWQDPQAKYTVAFDIDQEQAEIAVRDSEGRLIIAEGEGLYKLGKGTYSYTVSKDEYKTVEDSFSINNGGKKITVNLEIKTYDVTFGEISPVSANILVKDAQGTVCPGDGWVYHLPKGSYTYTIDKFGFQTAVGSFTVTGVNATIPKIVLAESARSPVTFEISFIDNNPSAVSSITVKYGEEVQEKSQDGSYRLADGEYTYAITCHGYKTIMGTITVAGQGIHIPKTMDIRTVWSGAAEEPSTLLKDGKTYYQIENGENLAWFANYVNSGKVTANAVVTGNILLSNEQQDNTWISIGAYNKAYAGTFDGQGFKITGLKGSNGLFAYSDVDSVIKNVIVEGIIAPASSNVGGIMGVNSGMISNCSFRGSIVSTGQRVGGITGNNAGGTVENCVNYASTKVSTASFATDLYAGGVAGQSSGTLKNCYNAGAISGACPASGYGEIGGITGKSTGSMQNCYNVGVITKETATMGKVGAVAGSSSGTSSNCYYLADSFGTGLGSGTGDVTAKTETEIKDETFVTILGEAFNQDNSGAQAINEGYPVLKWQGGLEVGGNANVEAVAADRTALQLASLIIKEAGNLTLPVVGEHGTTISWVSSNTDIITDTGLVQLPSSGNVQVILTATIRKGTVSDTKQFAVTVKSLDEATMDYLTAANNALGKLLLPAFGADTNVVDLVEEKLHTLGFSDITVTLINNVDETYIAPNGDITYFYVDPNLNNVMNFAQVKELKFALSKAHQHVDYTVNANIRWDGSRVLQAINEQIAANLTFEKIRGANTDSHGVTENLNLPQQLSGKAWATISWQSSSTYINPVKKDSVLFGDLTGEVTRPQNDTEVTLIATITFNKTGSSNEETPITVEKIFNIVLKGDNIDWPSYMQSQLNEKYTLDKLKISSSGKPIDSENITEDIQLLVGKNTGIDKYFDYKFTVSSSDPETIAINGYRAAVYRPLPEETAKKVILTVFMQRNNTDIIVSKDLTVKVQPLVQTEIDQEIALMERVKASYAEGILDGADGSQVTKNLHAFKECYLDAENNLVWVYDYSQRKDTGIEAYGLPKTGYDESYNLFHSSEPTILQHENLVLASVPQYDTEIIITSNLRSAQFAKYAEKYPTNESFKKLVNQLVAATVIVKGSDGSVDPNPEPPEVEVSASIKAQADGSFLVAPQTVTVAYDLAENYGYTDLVKNHVSALDALVKAHELRFGEAFTKETKNKYLQVGSNGFVSLLFERKTSNNGFAVNGKTPNDGIYNELNGGYTGYNLNQATLKNNDLIDFFIYGDTTNYSDLYTWFEEGQEIQATANVPFDVSLKGFSIARDGMKDDGEIKKNTKNMVGAQLALVDENGVIVPMQQAVTDANGQARLTLAPGTYVMTATRSSSTPILLPLSKIVVVSGGTLQEKKTAAVQELTAYKSSMDYREAQKQELENAIAKGTEIINQAETFDLVKTALSEAKKKIDTIKTNAQLTIEERIVQEQAAYDVIYTSLKAYKGGAPTEIIVAVPYSGTQDAIQKNLVNLYLNVLFEHPELFYVRTEYNIEFEGKTAIITPSILEDFNSKEALTAAINQFQEVFNSAIEKCISAEMTDLEKLLSLHDWLVNHCQYNQAGHLNGKADTMNAYTAYGALVEGDAVCQGYSMALNLLLQKAGVSSHYVSGQDHSWNVVKIAGSWYHVDSTWADDTPDRPGAVKHDYFLLSDEQIKDQTHHSQWSTRYDIKCVEPYAGDTPWKTSTVPFVYDAEAKAFFNVENQSSTTRYRKIYFDGAGNTQVQTLQNISLKNIRAQIEYKGILYLVDNTGDVYAYDLKNKVKKLISDEMIGIDPGYGLLIRGEKLIVRANYKDEQELALYQAEPISTEINKPSKIAAFSPAPGQFINKTEMLYNAYPNPEVTLENPLSEKVVSLGAYGGYIVYEFDKPITNHPNNPYGVDFIVYGNAGNGESEPGAVMVSNDGENWYELAGSEYYNADTKKNLEITYTNPDSSFKGAADVSWVTSDKKPGYIYKNNAHTQAYYPNPKIYSAYNQGVAANLKYSDTTLSFTGNKINAETVPAFGYADCHKTGSNSIAINPYAYNMERYNGDGMDLDWAVDQDGNPVQVDNIKYVKIYTAVLENHGIMGESSTEVAGILAAQSKADAVGVTADLKSLIINGKQIGLINGKYDYVYNAAEAKSLIITATGESTDNIFINNKRVSSGATSEPLALSYKVRILVQNGEKEPTVYVINVTGVTIEDNAEAQLTTYLSDLIVTALPNKSIYKIGEELDLTGLTIKGKYISNGAVVLKEIDTARCTVDGFDSQKTGAQSVQVSYYEDYYDVNQNFIKRIYATAVFVVNVSEGSTETPEVKEQSVILTIRGANNKLWISDSYVINPSVTSVMDALKAVLALHGTTYTIKAGDKYISSINGLGEFDLGKNSGWMVKVNNDLIDISAADWKLNGGEKILWFYTPDWTKVPETRGWKTEEVIQAVEPSSEQLKTVTATVTAEAKTDGQGTAKAAISTETINAAIAQVLKESELVEKQGFVTNKEIVLDVRSDSATSRIEAAMAKEAIAELNNKVDTLKLSTVMGEISFDHNAVKAMAKEATELKVTITQKDVQTTLANVQKLSDEEEKRMEKSKIFEIAVTAGTKVLSQVGGNVVIKMPYEKLANQKSEGIVAYELNSDGVMKPVLNGKMEKDQKMFKITTDHWSTYVITYQEVNFADTQNHWADSNITYLAAREVIKGMSESTFEPNSSITRAQFIQILANLSGEDVTRYDVSPFNDVKKDAWFAKSAAWAAEKGLTTGTVSDNGDVAFNPNDNITRQDMAVILSRYMSKIAQKQLREVNAEIVFTDRDQVDSYALSPVKELQRAGVINGKTADGFAPKGNATRAECSKMISVLMQDYL</sequence>
<dbReference type="InterPro" id="IPR027954">
    <property type="entry name" value="Transcobalamin-like_C"/>
</dbReference>
<dbReference type="SMART" id="SM00460">
    <property type="entry name" value="TGc"/>
    <property type="match status" value="1"/>
</dbReference>
<feature type="compositionally biased region" description="Basic and acidic residues" evidence="2">
    <location>
        <begin position="47"/>
        <end position="66"/>
    </location>
</feature>
<dbReference type="PANTHER" id="PTHR46333">
    <property type="entry name" value="CYTOKINESIS PROTEIN 3"/>
    <property type="match status" value="1"/>
</dbReference>
<evidence type="ECO:0000256" key="2">
    <source>
        <dbReference type="SAM" id="MobiDB-lite"/>
    </source>
</evidence>
<accession>A0A858BVG7</accession>
<dbReference type="KEGG" id="abut:Ami103574_12445"/>
<feature type="domain" description="SLH" evidence="4">
    <location>
        <begin position="3114"/>
        <end position="3173"/>
    </location>
</feature>
<dbReference type="PROSITE" id="PS51272">
    <property type="entry name" value="SLH"/>
    <property type="match status" value="3"/>
</dbReference>
<dbReference type="Gene3D" id="2.170.130.30">
    <property type="match status" value="1"/>
</dbReference>
<reference evidence="5 6" key="1">
    <citation type="submission" date="2020-02" db="EMBL/GenBank/DDBJ databases">
        <authorList>
            <person name="Kim Y.B."/>
            <person name="Roh S.W."/>
        </authorList>
    </citation>
    <scope>NUCLEOTIDE SEQUENCE [LARGE SCALE GENOMIC DNA]</scope>
    <source>
        <strain evidence="5 6">DSM 103574</strain>
    </source>
</reference>
<feature type="chain" id="PRO_5032560487" evidence="3">
    <location>
        <begin position="31"/>
        <end position="3303"/>
    </location>
</feature>
<organism evidence="5 6">
    <name type="scientific">Aminipila butyrica</name>
    <dbReference type="NCBI Taxonomy" id="433296"/>
    <lineage>
        <taxon>Bacteria</taxon>
        <taxon>Bacillati</taxon>
        <taxon>Bacillota</taxon>
        <taxon>Clostridia</taxon>
        <taxon>Peptostreptococcales</taxon>
        <taxon>Anaerovoracaceae</taxon>
        <taxon>Aminipila</taxon>
    </lineage>
</organism>
<dbReference type="PANTHER" id="PTHR46333:SF2">
    <property type="entry name" value="CYTOKINESIS PROTEIN 3"/>
    <property type="match status" value="1"/>
</dbReference>
<protein>
    <submittedName>
        <fullName evidence="5">DUF4430 domain-containing protein</fullName>
    </submittedName>
</protein>
<dbReference type="Pfam" id="PF00395">
    <property type="entry name" value="SLH"/>
    <property type="match status" value="3"/>
</dbReference>
<keyword evidence="3" id="KW-0732">Signal</keyword>
<evidence type="ECO:0000313" key="6">
    <source>
        <dbReference type="Proteomes" id="UP000466848"/>
    </source>
</evidence>
<dbReference type="InterPro" id="IPR046780">
    <property type="entry name" value="aBig_2"/>
</dbReference>
<dbReference type="InterPro" id="IPR038765">
    <property type="entry name" value="Papain-like_cys_pep_sf"/>
</dbReference>
<dbReference type="EMBL" id="CP048649">
    <property type="protein sequence ID" value="QIB70051.1"/>
    <property type="molecule type" value="Genomic_DNA"/>
</dbReference>
<dbReference type="Gene3D" id="2.160.20.110">
    <property type="match status" value="2"/>
</dbReference>
<keyword evidence="1" id="KW-0677">Repeat</keyword>
<dbReference type="Gene3D" id="2.60.40.3630">
    <property type="match status" value="1"/>
</dbReference>
<proteinExistence type="predicted"/>
<dbReference type="Pfam" id="PF20578">
    <property type="entry name" value="aBig_2"/>
    <property type="match status" value="2"/>
</dbReference>
<evidence type="ECO:0000256" key="1">
    <source>
        <dbReference type="ARBA" id="ARBA00022737"/>
    </source>
</evidence>
<dbReference type="Pfam" id="PF14478">
    <property type="entry name" value="DUF4430"/>
    <property type="match status" value="1"/>
</dbReference>
<dbReference type="SUPFAM" id="SSF54001">
    <property type="entry name" value="Cysteine proteinases"/>
    <property type="match status" value="1"/>
</dbReference>
<dbReference type="Gene3D" id="3.10.620.30">
    <property type="match status" value="1"/>
</dbReference>
<dbReference type="InterPro" id="IPR002931">
    <property type="entry name" value="Transglutaminase-like"/>
</dbReference>
<feature type="domain" description="SLH" evidence="4">
    <location>
        <begin position="3175"/>
        <end position="3242"/>
    </location>
</feature>